<dbReference type="Gene3D" id="1.10.510.10">
    <property type="entry name" value="Transferase(Phosphotransferase) domain 1"/>
    <property type="match status" value="1"/>
</dbReference>
<accession>A0A8H7J975</accession>
<dbReference type="InterPro" id="IPR000719">
    <property type="entry name" value="Prot_kinase_dom"/>
</dbReference>
<evidence type="ECO:0000256" key="2">
    <source>
        <dbReference type="SAM" id="MobiDB-lite"/>
    </source>
</evidence>
<keyword evidence="5" id="KW-1185">Reference proteome</keyword>
<dbReference type="Gene3D" id="3.40.1280.10">
    <property type="match status" value="2"/>
</dbReference>
<feature type="compositionally biased region" description="Basic residues" evidence="2">
    <location>
        <begin position="1"/>
        <end position="10"/>
    </location>
</feature>
<reference evidence="4" key="1">
    <citation type="submission" date="2018-12" db="EMBL/GenBank/DDBJ databases">
        <authorList>
            <person name="Syme R.A."/>
            <person name="Farfan-Caceres L."/>
            <person name="Lichtenzveig J."/>
        </authorList>
    </citation>
    <scope>NUCLEOTIDE SEQUENCE</scope>
    <source>
        <strain evidence="4">Al4</strain>
    </source>
</reference>
<dbReference type="SMART" id="SM00220">
    <property type="entry name" value="S_TKc"/>
    <property type="match status" value="1"/>
</dbReference>
<name>A0A8H7J975_9PLEO</name>
<evidence type="ECO:0000259" key="3">
    <source>
        <dbReference type="PROSITE" id="PS50011"/>
    </source>
</evidence>
<evidence type="ECO:0000256" key="1">
    <source>
        <dbReference type="ARBA" id="ARBA00009841"/>
    </source>
</evidence>
<dbReference type="AlphaFoldDB" id="A0A8H7J975"/>
<dbReference type="GO" id="GO:0004672">
    <property type="term" value="F:protein kinase activity"/>
    <property type="evidence" value="ECO:0007669"/>
    <property type="project" value="InterPro"/>
</dbReference>
<dbReference type="EMBL" id="RZGK01000005">
    <property type="protein sequence ID" value="KAF9698803.1"/>
    <property type="molecule type" value="Genomic_DNA"/>
</dbReference>
<dbReference type="InterPro" id="IPR008271">
    <property type="entry name" value="Ser/Thr_kinase_AS"/>
</dbReference>
<gene>
    <name evidence="4" type="ORF">EKO04_002731</name>
</gene>
<dbReference type="OrthoDB" id="361029at2759"/>
<dbReference type="SUPFAM" id="SSF75217">
    <property type="entry name" value="alpha/beta knot"/>
    <property type="match status" value="1"/>
</dbReference>
<feature type="region of interest" description="Disordered" evidence="2">
    <location>
        <begin position="1"/>
        <end position="41"/>
    </location>
</feature>
<dbReference type="Gene3D" id="3.30.200.20">
    <property type="entry name" value="Phosphorylase Kinase, domain 1"/>
    <property type="match status" value="1"/>
</dbReference>
<dbReference type="PROSITE" id="PS50011">
    <property type="entry name" value="PROTEIN_KINASE_DOM"/>
    <property type="match status" value="1"/>
</dbReference>
<dbReference type="Proteomes" id="UP000651452">
    <property type="component" value="Unassembled WGS sequence"/>
</dbReference>
<evidence type="ECO:0000313" key="5">
    <source>
        <dbReference type="Proteomes" id="UP000651452"/>
    </source>
</evidence>
<dbReference type="PANTHER" id="PTHR12150">
    <property type="entry name" value="CLASS IV SAM-BINDING METHYLTRANSFERASE-RELATED"/>
    <property type="match status" value="1"/>
</dbReference>
<dbReference type="InterPro" id="IPR029028">
    <property type="entry name" value="Alpha/beta_knot_MTases"/>
</dbReference>
<dbReference type="CDD" id="cd00180">
    <property type="entry name" value="PKc"/>
    <property type="match status" value="1"/>
</dbReference>
<dbReference type="GO" id="GO:0005524">
    <property type="term" value="F:ATP binding"/>
    <property type="evidence" value="ECO:0007669"/>
    <property type="project" value="InterPro"/>
</dbReference>
<reference evidence="4" key="2">
    <citation type="submission" date="2020-09" db="EMBL/GenBank/DDBJ databases">
        <title>Reference genome assembly for Australian Ascochyta lentis isolate Al4.</title>
        <authorList>
            <person name="Lee R.C."/>
            <person name="Farfan-Caceres L.M."/>
            <person name="Debler J.W."/>
            <person name="Williams A.H."/>
            <person name="Henares B.M."/>
        </authorList>
    </citation>
    <scope>NUCLEOTIDE SEQUENCE</scope>
    <source>
        <strain evidence="4">Al4</strain>
    </source>
</reference>
<dbReference type="CDD" id="cd18086">
    <property type="entry name" value="HsC9orf114-like"/>
    <property type="match status" value="1"/>
</dbReference>
<dbReference type="InterPro" id="IPR029026">
    <property type="entry name" value="tRNA_m1G_MTases_N"/>
</dbReference>
<evidence type="ECO:0000313" key="4">
    <source>
        <dbReference type="EMBL" id="KAF9698803.1"/>
    </source>
</evidence>
<dbReference type="InterPro" id="IPR003750">
    <property type="entry name" value="Put_MeTrfase-C9orf114-like"/>
</dbReference>
<dbReference type="Pfam" id="PF02598">
    <property type="entry name" value="Methyltrn_RNA_3"/>
    <property type="match status" value="1"/>
</dbReference>
<organism evidence="4 5">
    <name type="scientific">Ascochyta lentis</name>
    <dbReference type="NCBI Taxonomy" id="205686"/>
    <lineage>
        <taxon>Eukaryota</taxon>
        <taxon>Fungi</taxon>
        <taxon>Dikarya</taxon>
        <taxon>Ascomycota</taxon>
        <taxon>Pezizomycotina</taxon>
        <taxon>Dothideomycetes</taxon>
        <taxon>Pleosporomycetidae</taxon>
        <taxon>Pleosporales</taxon>
        <taxon>Pleosporineae</taxon>
        <taxon>Didymellaceae</taxon>
        <taxon>Ascochyta</taxon>
    </lineage>
</organism>
<comment type="caution">
    <text evidence="4">The sequence shown here is derived from an EMBL/GenBank/DDBJ whole genome shotgun (WGS) entry which is preliminary data.</text>
</comment>
<dbReference type="PROSITE" id="PS00108">
    <property type="entry name" value="PROTEIN_KINASE_ST"/>
    <property type="match status" value="1"/>
</dbReference>
<protein>
    <recommendedName>
        <fullName evidence="3">Protein kinase domain-containing protein</fullName>
    </recommendedName>
</protein>
<proteinExistence type="inferred from homology"/>
<dbReference type="SUPFAM" id="SSF56112">
    <property type="entry name" value="Protein kinase-like (PK-like)"/>
    <property type="match status" value="1"/>
</dbReference>
<sequence length="776" mass="86935">MVDNKKRKHASVVIHQTNQQDSPNKKSRTEPQDAEDIDTSRPTALFKPTKARNWTVSIALPGSWLLNAKKPDHKTMQVGRIARAAAVFCVDEIVVFDDNPSGLTPNVVSDRYTRGKKSKSKQEILDSILEEDEPWQNPDQFLYHVLAFAECPPHLRYSHDDPSLSIFQKHKNLEWTGTLPSMDMPHHLRPHEWCQFREGVVVGPADAPLASRGSKGKKNKKEEEQYVYVKCGLPSPVIVPVPPGAPIEPAMRTTVRFANSEPPKNWPHLSQSECESLDATACASSLPREEAGYYWGYSVRKASSLSTVFSECEFSDGYDFTVGTSERGVDVRDIIPSTTSNPSVQAPEKFKHLLLVFGGVAGIEPAVANDPVLAEKGLGKGSAHTLFDSWVNLVPGQGSRTIRTEEAVEFGLCALKPNWWAAAATLRMNNASIFLRPNTSQASKRQHIAIFEEKICSHGRIRLARKTIRCNKRLTKETVAMEVEHLQRLQHRHIVRLVGTYTFKRDLAILIYPATQWNLDEFMDELIDPSKISSISGKLPLITFFGCLANALHFIHQHNVKHMDIKPANLLVRRTGQDYRIYIADFGIARAYKSAEEASTDSPTSFTRIYAAPEVVMQEIRGFPADIFSLGCVFVEMLATLASTQNPSERAKLAEIRAAQRDDSFHANLEAVLAWYEVAIRYEVDNRAQIYPWADPSPLHVFCTSCPGLIHDMLKVKPEERPSSETVQLQIIAMQSVMSYYIDYLLCKVCTTCNDGPEPFEAAEALSEESTDRSTD</sequence>
<comment type="similarity">
    <text evidence="1">Belongs to the class IV-like SAM-binding methyltransferase superfamily.</text>
</comment>
<dbReference type="InterPro" id="IPR011009">
    <property type="entry name" value="Kinase-like_dom_sf"/>
</dbReference>
<feature type="domain" description="Protein kinase" evidence="3">
    <location>
        <begin position="372"/>
        <end position="741"/>
    </location>
</feature>
<dbReference type="Pfam" id="PF00069">
    <property type="entry name" value="Pkinase"/>
    <property type="match status" value="1"/>
</dbReference>
<dbReference type="PANTHER" id="PTHR12150:SF13">
    <property type="entry name" value="METHYLTRANSFERASE C9ORF114-RELATED"/>
    <property type="match status" value="1"/>
</dbReference>